<dbReference type="PROSITE" id="PS50157">
    <property type="entry name" value="ZINC_FINGER_C2H2_2"/>
    <property type="match status" value="5"/>
</dbReference>
<feature type="compositionally biased region" description="Basic and acidic residues" evidence="11">
    <location>
        <begin position="823"/>
        <end position="837"/>
    </location>
</feature>
<feature type="compositionally biased region" description="Basic and acidic residues" evidence="11">
    <location>
        <begin position="116"/>
        <end position="131"/>
    </location>
</feature>
<dbReference type="FunFam" id="3.30.160.60:FF:000446">
    <property type="entry name" value="Zinc finger protein"/>
    <property type="match status" value="1"/>
</dbReference>
<evidence type="ECO:0000256" key="1">
    <source>
        <dbReference type="ARBA" id="ARBA00004123"/>
    </source>
</evidence>
<evidence type="ECO:0000256" key="11">
    <source>
        <dbReference type="SAM" id="MobiDB-lite"/>
    </source>
</evidence>
<dbReference type="PANTHER" id="PTHR23233:SF84">
    <property type="entry name" value="FI23031P1"/>
    <property type="match status" value="1"/>
</dbReference>
<dbReference type="SMART" id="SM00355">
    <property type="entry name" value="ZnF_C2H2"/>
    <property type="match status" value="7"/>
</dbReference>
<evidence type="ECO:0000313" key="14">
    <source>
        <dbReference type="WBParaSite" id="TCONS_00000373.p1"/>
    </source>
</evidence>
<evidence type="ECO:0000256" key="3">
    <source>
        <dbReference type="ARBA" id="ARBA00022737"/>
    </source>
</evidence>
<dbReference type="PANTHER" id="PTHR23233">
    <property type="entry name" value="SAL-LIKE PROTEIN"/>
    <property type="match status" value="1"/>
</dbReference>
<evidence type="ECO:0000313" key="13">
    <source>
        <dbReference type="Proteomes" id="UP000035681"/>
    </source>
</evidence>
<feature type="compositionally biased region" description="Basic and acidic residues" evidence="11">
    <location>
        <begin position="860"/>
        <end position="872"/>
    </location>
</feature>
<dbReference type="AlphaFoldDB" id="A0AAF5CQU5"/>
<dbReference type="GO" id="GO:0048513">
    <property type="term" value="P:animal organ development"/>
    <property type="evidence" value="ECO:0007669"/>
    <property type="project" value="UniProtKB-ARBA"/>
</dbReference>
<reference evidence="14" key="1">
    <citation type="submission" date="2024-02" db="UniProtKB">
        <authorList>
            <consortium name="WormBaseParasite"/>
        </authorList>
    </citation>
    <scope>IDENTIFICATION</scope>
</reference>
<dbReference type="FunFam" id="3.30.160.60:FF:002381">
    <property type="entry name" value="Putative spalt protein"/>
    <property type="match status" value="1"/>
</dbReference>
<feature type="domain" description="C2H2-type" evidence="12">
    <location>
        <begin position="554"/>
        <end position="581"/>
    </location>
</feature>
<organism evidence="13 14">
    <name type="scientific">Strongyloides stercoralis</name>
    <name type="common">Threadworm</name>
    <dbReference type="NCBI Taxonomy" id="6248"/>
    <lineage>
        <taxon>Eukaryota</taxon>
        <taxon>Metazoa</taxon>
        <taxon>Ecdysozoa</taxon>
        <taxon>Nematoda</taxon>
        <taxon>Chromadorea</taxon>
        <taxon>Rhabditida</taxon>
        <taxon>Tylenchina</taxon>
        <taxon>Panagrolaimomorpha</taxon>
        <taxon>Strongyloidoidea</taxon>
        <taxon>Strongyloididae</taxon>
        <taxon>Strongyloides</taxon>
    </lineage>
</organism>
<dbReference type="Proteomes" id="UP000035681">
    <property type="component" value="Unplaced"/>
</dbReference>
<comment type="similarity">
    <text evidence="9">Belongs to the sal C2H2-type zinc-finger protein family.</text>
</comment>
<evidence type="ECO:0000256" key="4">
    <source>
        <dbReference type="ARBA" id="ARBA00022771"/>
    </source>
</evidence>
<dbReference type="GO" id="GO:0048646">
    <property type="term" value="P:anatomical structure formation involved in morphogenesis"/>
    <property type="evidence" value="ECO:0007669"/>
    <property type="project" value="UniProtKB-ARBA"/>
</dbReference>
<sequence>MNVFAIYYLNEINREVNCHQSPTTTTTFRLAVVDKKNNWKQNKEEEEEDDKLEIAEDIKGIKNCSEKDYSNHNHSDNSIREIKGNFINITSLLKEEIEKNSDTGTIKKVDTIDLTHLDSDNNKDSSMDKIHQQGSGNKKGSVLEDKSNLNSFTPTDPMKHTNEEILGFFSQFAQQQSTDPAQWKAMVSTFFNTFNNKIHTDGTPLPTTIINNDRGNDSPSDSCHNDTDSTEGHEEKGTEEKGTLGSDIQTNTSNTSGSTSIVNNQTSSFLTPDSSISANCSRRSDLICSIGDCHQILASKGSKYWHVLNSHDDDKILTCKNCKESFCDIYQTIKHKCKKDPEECERPNSTPTIECERQTFDLRQSLGSVPIPNSDMFTVDGFDSCDEEKEEKDDEDDIGMMNCTNREAENFFKNLLLNVNTFSGNKLSVSNMTNDNDKKKNIDLKNDPSPFDLQNRMFLQSMMNNMPGNNNLLQCLPPHTPGNNFFGNRRMDGFPGLPNPIQTPNIGTTTPIGNNSLNISDDDWEAMMEISNTDETEKIRQMVGDKALPVTDPNQCLLCRRVLSCKSALQMHYRTHTGERPFKCKICQRAFTTKGNLKTHMGVHRMKHSYRGLNEPSPLGMQHTCPICQKRFYSITQLQMHIAQHRDQLTNRNPGINNQPNGGIVNENPFNNFNRKPPMMLLGSPTIGSMNDNNIPPFPNFGIPPIGGNNGIPQFSMFPNLLNFPNPLAAMAAAAAAASKNTPDVSGGGNNNNTNSNTPASSFISSTDSQKEIINQEEKNAMGAKLLDMLLQQQQQSKEQNMKEEEKNVENINNNKDEDIDEPVEKKAKKDEVKENDCNNIESGTSESVSPLSQDEVIDNDGKSEENKDEFKPSIFSNLVHLSDDLKQEGNNNNDENPLDAIKKMYSQTEVPPPPRQPPTLSKHQCGVCYKHFSSSSALQIHMRTHTGDKPFKCDVCQRAFTTRGNLKVHMGTHSFQQSPSRRGRRIFDFPHDGASPTLGDIQGPRGNPLAGNLFLNPQLAAMANLQLPPNLSLTVSMAGTPALGAAMAMLAKNTYPNSNNSPEGNPTNSNCTMLNNSNKTSPQGMLNGIESMLAYMKNTCTFCSKNCSTLTELETHMRSHFQNGTSSSNNSKTPQKE</sequence>
<feature type="compositionally biased region" description="Polar residues" evidence="11">
    <location>
        <begin position="1121"/>
        <end position="1138"/>
    </location>
</feature>
<dbReference type="Pfam" id="PF12874">
    <property type="entry name" value="zf-met"/>
    <property type="match status" value="1"/>
</dbReference>
<dbReference type="GO" id="GO:0000122">
    <property type="term" value="P:negative regulation of transcription by RNA polymerase II"/>
    <property type="evidence" value="ECO:0007669"/>
    <property type="project" value="UniProtKB-ARBA"/>
</dbReference>
<dbReference type="PROSITE" id="PS00028">
    <property type="entry name" value="ZINC_FINGER_C2H2_1"/>
    <property type="match status" value="6"/>
</dbReference>
<dbReference type="GO" id="GO:0008270">
    <property type="term" value="F:zinc ion binding"/>
    <property type="evidence" value="ECO:0007669"/>
    <property type="project" value="UniProtKB-KW"/>
</dbReference>
<dbReference type="GO" id="GO:0000978">
    <property type="term" value="F:RNA polymerase II cis-regulatory region sequence-specific DNA binding"/>
    <property type="evidence" value="ECO:0007669"/>
    <property type="project" value="TreeGrafter"/>
</dbReference>
<evidence type="ECO:0000256" key="5">
    <source>
        <dbReference type="ARBA" id="ARBA00022833"/>
    </source>
</evidence>
<dbReference type="GO" id="GO:0048699">
    <property type="term" value="P:generation of neurons"/>
    <property type="evidence" value="ECO:0007669"/>
    <property type="project" value="UniProtKB-ARBA"/>
</dbReference>
<feature type="region of interest" description="Disordered" evidence="11">
    <location>
        <begin position="201"/>
        <end position="268"/>
    </location>
</feature>
<dbReference type="FunFam" id="3.30.160.60:FF:000025">
    <property type="entry name" value="Spalt-like transcription factor 1"/>
    <property type="match status" value="1"/>
</dbReference>
<dbReference type="InterPro" id="IPR013087">
    <property type="entry name" value="Znf_C2H2_type"/>
</dbReference>
<evidence type="ECO:0000256" key="8">
    <source>
        <dbReference type="ARBA" id="ARBA00023242"/>
    </source>
</evidence>
<dbReference type="GO" id="GO:0005634">
    <property type="term" value="C:nucleus"/>
    <property type="evidence" value="ECO:0007669"/>
    <property type="project" value="UniProtKB-SubCell"/>
</dbReference>
<evidence type="ECO:0000256" key="2">
    <source>
        <dbReference type="ARBA" id="ARBA00022723"/>
    </source>
</evidence>
<dbReference type="InterPro" id="IPR036236">
    <property type="entry name" value="Znf_C2H2_sf"/>
</dbReference>
<dbReference type="GO" id="GO:0001708">
    <property type="term" value="P:cell fate specification"/>
    <property type="evidence" value="ECO:0007669"/>
    <property type="project" value="UniProtKB-ARBA"/>
</dbReference>
<feature type="domain" description="C2H2-type" evidence="12">
    <location>
        <begin position="952"/>
        <end position="979"/>
    </location>
</feature>
<evidence type="ECO:0000256" key="9">
    <source>
        <dbReference type="ARBA" id="ARBA00038474"/>
    </source>
</evidence>
<dbReference type="GO" id="GO:0061061">
    <property type="term" value="P:muscle structure development"/>
    <property type="evidence" value="ECO:0007669"/>
    <property type="project" value="UniProtKB-ARBA"/>
</dbReference>
<protein>
    <submittedName>
        <fullName evidence="14">C2H2-type domain-containing protein</fullName>
    </submittedName>
</protein>
<feature type="region of interest" description="Disordered" evidence="11">
    <location>
        <begin position="1119"/>
        <end position="1138"/>
    </location>
</feature>
<keyword evidence="6" id="KW-0805">Transcription regulation</keyword>
<accession>A0AAF5CQU5</accession>
<evidence type="ECO:0000256" key="10">
    <source>
        <dbReference type="PROSITE-ProRule" id="PRU00042"/>
    </source>
</evidence>
<feature type="region of interest" description="Disordered" evidence="11">
    <location>
        <begin position="116"/>
        <end position="159"/>
    </location>
</feature>
<dbReference type="GO" id="GO:0000981">
    <property type="term" value="F:DNA-binding transcription factor activity, RNA polymerase II-specific"/>
    <property type="evidence" value="ECO:0007669"/>
    <property type="project" value="TreeGrafter"/>
</dbReference>
<keyword evidence="2" id="KW-0479">Metal-binding</keyword>
<evidence type="ECO:0000256" key="7">
    <source>
        <dbReference type="ARBA" id="ARBA00023163"/>
    </source>
</evidence>
<feature type="region of interest" description="Disordered" evidence="11">
    <location>
        <begin position="794"/>
        <end position="872"/>
    </location>
</feature>
<keyword evidence="4 10" id="KW-0863">Zinc-finger</keyword>
<proteinExistence type="inferred from homology"/>
<dbReference type="Pfam" id="PF00096">
    <property type="entry name" value="zf-C2H2"/>
    <property type="match status" value="3"/>
</dbReference>
<dbReference type="GO" id="GO:0009791">
    <property type="term" value="P:post-embryonic development"/>
    <property type="evidence" value="ECO:0007669"/>
    <property type="project" value="UniProtKB-ARBA"/>
</dbReference>
<evidence type="ECO:0000256" key="6">
    <source>
        <dbReference type="ARBA" id="ARBA00023015"/>
    </source>
</evidence>
<feature type="compositionally biased region" description="Low complexity" evidence="11">
    <location>
        <begin position="250"/>
        <end position="264"/>
    </location>
</feature>
<feature type="domain" description="C2H2-type" evidence="12">
    <location>
        <begin position="623"/>
        <end position="650"/>
    </location>
</feature>
<feature type="compositionally biased region" description="Polar residues" evidence="11">
    <location>
        <begin position="838"/>
        <end position="853"/>
    </location>
</feature>
<dbReference type="SUPFAM" id="SSF57667">
    <property type="entry name" value="beta-beta-alpha zinc fingers"/>
    <property type="match status" value="2"/>
</dbReference>
<comment type="subcellular location">
    <subcellularLocation>
        <location evidence="1">Nucleus</location>
    </subcellularLocation>
</comment>
<keyword evidence="5" id="KW-0862">Zinc</keyword>
<name>A0AAF5CQU5_STRER</name>
<feature type="region of interest" description="Disordered" evidence="11">
    <location>
        <begin position="740"/>
        <end position="764"/>
    </location>
</feature>
<keyword evidence="13" id="KW-1185">Reference proteome</keyword>
<dbReference type="WBParaSite" id="TCONS_00000373.p1">
    <property type="protein sequence ID" value="TCONS_00000373.p1"/>
    <property type="gene ID" value="XLOC_000382"/>
</dbReference>
<evidence type="ECO:0000259" key="12">
    <source>
        <dbReference type="PROSITE" id="PS50157"/>
    </source>
</evidence>
<dbReference type="Gene3D" id="3.30.160.60">
    <property type="entry name" value="Classic Zinc Finger"/>
    <property type="match status" value="4"/>
</dbReference>
<feature type="domain" description="C2H2-type" evidence="12">
    <location>
        <begin position="924"/>
        <end position="951"/>
    </location>
</feature>
<keyword evidence="8" id="KW-0539">Nucleus</keyword>
<feature type="domain" description="C2H2-type" evidence="12">
    <location>
        <begin position="582"/>
        <end position="609"/>
    </location>
</feature>
<keyword evidence="3" id="KW-0677">Repeat</keyword>
<feature type="compositionally biased region" description="Polar residues" evidence="11">
    <location>
        <begin position="205"/>
        <end position="222"/>
    </location>
</feature>
<feature type="compositionally biased region" description="Basic and acidic residues" evidence="11">
    <location>
        <begin position="800"/>
        <end position="809"/>
    </location>
</feature>
<feature type="compositionally biased region" description="Basic and acidic residues" evidence="11">
    <location>
        <begin position="223"/>
        <end position="242"/>
    </location>
</feature>
<keyword evidence="7" id="KW-0804">Transcription</keyword>
<feature type="region of interest" description="Disordered" evidence="11">
    <location>
        <begin position="1057"/>
        <end position="1084"/>
    </location>
</feature>
<dbReference type="InterPro" id="IPR051565">
    <property type="entry name" value="Sal_C2H2-zinc-finger"/>
</dbReference>
<dbReference type="FunFam" id="3.30.160.60:FF:000130">
    <property type="entry name" value="Spalt-like transcription factor 4"/>
    <property type="match status" value="1"/>
</dbReference>